<sequence length="141" mass="16435">MIVSREKTNRQLSPPVSLLEGFEGNFYCMKQGCLKCLLSCQKCRLKAAKRHLCSQLQCWIILFWNISLSHCFQETERQLKLDFTQINMLIDRVKKIYLIILPKSIECFKFGSIDFFSSSSVCAVNKNTLRKASYSRHRSLI</sequence>
<comment type="caution">
    <text evidence="1">The sequence shown here is derived from an EMBL/GenBank/DDBJ whole genome shotgun (WGS) entry which is preliminary data.</text>
</comment>
<proteinExistence type="predicted"/>
<reference evidence="1 2" key="1">
    <citation type="journal article" date="2018" name="Sci. Rep.">
        <title>Genomic signatures of local adaptation to the degree of environmental predictability in rotifers.</title>
        <authorList>
            <person name="Franch-Gras L."/>
            <person name="Hahn C."/>
            <person name="Garcia-Roger E.M."/>
            <person name="Carmona M.J."/>
            <person name="Serra M."/>
            <person name="Gomez A."/>
        </authorList>
    </citation>
    <scope>NUCLEOTIDE SEQUENCE [LARGE SCALE GENOMIC DNA]</scope>
    <source>
        <strain evidence="1">HYR1</strain>
    </source>
</reference>
<dbReference type="Proteomes" id="UP000276133">
    <property type="component" value="Unassembled WGS sequence"/>
</dbReference>
<dbReference type="EMBL" id="REGN01001739">
    <property type="protein sequence ID" value="RNA32839.1"/>
    <property type="molecule type" value="Genomic_DNA"/>
</dbReference>
<accession>A0A3M7SAT6</accession>
<dbReference type="AlphaFoldDB" id="A0A3M7SAT6"/>
<evidence type="ECO:0000313" key="2">
    <source>
        <dbReference type="Proteomes" id="UP000276133"/>
    </source>
</evidence>
<keyword evidence="2" id="KW-1185">Reference proteome</keyword>
<name>A0A3M7SAT6_BRAPC</name>
<protein>
    <submittedName>
        <fullName evidence="1">Uncharacterized protein</fullName>
    </submittedName>
</protein>
<evidence type="ECO:0000313" key="1">
    <source>
        <dbReference type="EMBL" id="RNA32839.1"/>
    </source>
</evidence>
<organism evidence="1 2">
    <name type="scientific">Brachionus plicatilis</name>
    <name type="common">Marine rotifer</name>
    <name type="synonym">Brachionus muelleri</name>
    <dbReference type="NCBI Taxonomy" id="10195"/>
    <lineage>
        <taxon>Eukaryota</taxon>
        <taxon>Metazoa</taxon>
        <taxon>Spiralia</taxon>
        <taxon>Gnathifera</taxon>
        <taxon>Rotifera</taxon>
        <taxon>Eurotatoria</taxon>
        <taxon>Monogononta</taxon>
        <taxon>Pseudotrocha</taxon>
        <taxon>Ploima</taxon>
        <taxon>Brachionidae</taxon>
        <taxon>Brachionus</taxon>
    </lineage>
</organism>
<gene>
    <name evidence="1" type="ORF">BpHYR1_034128</name>
</gene>